<dbReference type="Pfam" id="PF00078">
    <property type="entry name" value="RVT_1"/>
    <property type="match status" value="1"/>
</dbReference>
<evidence type="ECO:0000313" key="4">
    <source>
        <dbReference type="Proteomes" id="UP000002254"/>
    </source>
</evidence>
<feature type="chain" id="PRO_5035858648" description="Reverse transcriptase domain-containing protein" evidence="1">
    <location>
        <begin position="20"/>
        <end position="190"/>
    </location>
</feature>
<feature type="domain" description="Reverse transcriptase" evidence="2">
    <location>
        <begin position="77"/>
        <end position="186"/>
    </location>
</feature>
<feature type="signal peptide" evidence="1">
    <location>
        <begin position="1"/>
        <end position="19"/>
    </location>
</feature>
<reference evidence="3" key="2">
    <citation type="submission" date="2025-08" db="UniProtKB">
        <authorList>
            <consortium name="Ensembl"/>
        </authorList>
    </citation>
    <scope>IDENTIFICATION</scope>
</reference>
<organism evidence="3 4">
    <name type="scientific">Canis lupus familiaris</name>
    <name type="common">Dog</name>
    <name type="synonym">Canis familiaris</name>
    <dbReference type="NCBI Taxonomy" id="9615"/>
    <lineage>
        <taxon>Eukaryota</taxon>
        <taxon>Metazoa</taxon>
        <taxon>Chordata</taxon>
        <taxon>Craniata</taxon>
        <taxon>Vertebrata</taxon>
        <taxon>Euteleostomi</taxon>
        <taxon>Mammalia</taxon>
        <taxon>Eutheria</taxon>
        <taxon>Laurasiatheria</taxon>
        <taxon>Carnivora</taxon>
        <taxon>Caniformia</taxon>
        <taxon>Canidae</taxon>
        <taxon>Canis</taxon>
    </lineage>
</organism>
<protein>
    <recommendedName>
        <fullName evidence="2">Reverse transcriptase domain-containing protein</fullName>
    </recommendedName>
</protein>
<dbReference type="Ensembl" id="ENSCAFT00000108743.1">
    <property type="protein sequence ID" value="ENSCAFP00000070994.1"/>
    <property type="gene ID" value="ENSCAFG00000055733.1"/>
</dbReference>
<dbReference type="Proteomes" id="UP000002254">
    <property type="component" value="Chromosome 24"/>
</dbReference>
<accession>A0A8P0TQ52</accession>
<name>A0A8P0TQ52_CANLF</name>
<evidence type="ECO:0000256" key="1">
    <source>
        <dbReference type="SAM" id="SignalP"/>
    </source>
</evidence>
<dbReference type="InterPro" id="IPR000477">
    <property type="entry name" value="RT_dom"/>
</dbReference>
<reference evidence="3 4" key="1">
    <citation type="journal article" date="2005" name="Nature">
        <title>Genome sequence, comparative analysis and haplotype structure of the domestic dog.</title>
        <authorList>
            <consortium name="Broad Sequencing Platform"/>
            <person name="Lindblad-Toh K."/>
            <person name="Wade C.M."/>
            <person name="Mikkelsen T.S."/>
            <person name="Karlsson E.K."/>
            <person name="Jaffe D.B."/>
            <person name="Kamal M."/>
            <person name="Clamp M."/>
            <person name="Chang J.L."/>
            <person name="Kulbokas E.J. III"/>
            <person name="Zody M.C."/>
            <person name="Mauceli E."/>
            <person name="Xie X."/>
            <person name="Breen M."/>
            <person name="Wayne R.K."/>
            <person name="Ostrander E.A."/>
            <person name="Ponting C.P."/>
            <person name="Galibert F."/>
            <person name="Smith D.R."/>
            <person name="DeJong P.J."/>
            <person name="Kirkness E."/>
            <person name="Alvarez P."/>
            <person name="Biagi T."/>
            <person name="Brockman W."/>
            <person name="Butler J."/>
            <person name="Chin C.W."/>
            <person name="Cook A."/>
            <person name="Cuff J."/>
            <person name="Daly M.J."/>
            <person name="DeCaprio D."/>
            <person name="Gnerre S."/>
            <person name="Grabherr M."/>
            <person name="Kellis M."/>
            <person name="Kleber M."/>
            <person name="Bardeleben C."/>
            <person name="Goodstadt L."/>
            <person name="Heger A."/>
            <person name="Hitte C."/>
            <person name="Kim L."/>
            <person name="Koepfli K.P."/>
            <person name="Parker H.G."/>
            <person name="Pollinger J.P."/>
            <person name="Searle S.M."/>
            <person name="Sutter N.B."/>
            <person name="Thomas R."/>
            <person name="Webber C."/>
            <person name="Baldwin J."/>
            <person name="Abebe A."/>
            <person name="Abouelleil A."/>
            <person name="Aftuck L."/>
            <person name="Ait-Zahra M."/>
            <person name="Aldredge T."/>
            <person name="Allen N."/>
            <person name="An P."/>
            <person name="Anderson S."/>
            <person name="Antoine C."/>
            <person name="Arachchi H."/>
            <person name="Aslam A."/>
            <person name="Ayotte L."/>
            <person name="Bachantsang P."/>
            <person name="Barry A."/>
            <person name="Bayul T."/>
            <person name="Benamara M."/>
            <person name="Berlin A."/>
            <person name="Bessette D."/>
            <person name="Blitshteyn B."/>
            <person name="Bloom T."/>
            <person name="Blye J."/>
            <person name="Boguslavskiy L."/>
            <person name="Bonnet C."/>
            <person name="Boukhgalter B."/>
            <person name="Brown A."/>
            <person name="Cahill P."/>
            <person name="Calixte N."/>
            <person name="Camarata J."/>
            <person name="Cheshatsang Y."/>
            <person name="Chu J."/>
            <person name="Citroen M."/>
            <person name="Collymore A."/>
            <person name="Cooke P."/>
            <person name="Dawoe T."/>
            <person name="Daza R."/>
            <person name="Decktor K."/>
            <person name="DeGray S."/>
            <person name="Dhargay N."/>
            <person name="Dooley K."/>
            <person name="Dooley K."/>
            <person name="Dorje P."/>
            <person name="Dorjee K."/>
            <person name="Dorris L."/>
            <person name="Duffey N."/>
            <person name="Dupes A."/>
            <person name="Egbiremolen O."/>
            <person name="Elong R."/>
            <person name="Falk J."/>
            <person name="Farina A."/>
            <person name="Faro S."/>
            <person name="Ferguson D."/>
            <person name="Ferreira P."/>
            <person name="Fisher S."/>
            <person name="FitzGerald M."/>
            <person name="Foley K."/>
            <person name="Foley C."/>
            <person name="Franke A."/>
            <person name="Friedrich D."/>
            <person name="Gage D."/>
            <person name="Garber M."/>
            <person name="Gearin G."/>
            <person name="Giannoukos G."/>
            <person name="Goode T."/>
            <person name="Goyette A."/>
            <person name="Graham J."/>
            <person name="Grandbois E."/>
            <person name="Gyaltsen K."/>
            <person name="Hafez N."/>
            <person name="Hagopian D."/>
            <person name="Hagos B."/>
            <person name="Hall J."/>
            <person name="Healy C."/>
            <person name="Hegarty R."/>
            <person name="Honan T."/>
            <person name="Horn A."/>
            <person name="Houde N."/>
            <person name="Hughes L."/>
            <person name="Hunnicutt L."/>
            <person name="Husby M."/>
            <person name="Jester B."/>
            <person name="Jones C."/>
            <person name="Kamat A."/>
            <person name="Kanga B."/>
            <person name="Kells C."/>
            <person name="Khazanovich D."/>
            <person name="Kieu A.C."/>
            <person name="Kisner P."/>
            <person name="Kumar M."/>
            <person name="Lance K."/>
            <person name="Landers T."/>
            <person name="Lara M."/>
            <person name="Lee W."/>
            <person name="Leger J.P."/>
            <person name="Lennon N."/>
            <person name="Leuper L."/>
            <person name="LeVine S."/>
            <person name="Liu J."/>
            <person name="Liu X."/>
            <person name="Lokyitsang Y."/>
            <person name="Lokyitsang T."/>
            <person name="Lui A."/>
            <person name="Macdonald J."/>
            <person name="Major J."/>
            <person name="Marabella R."/>
            <person name="Maru K."/>
            <person name="Matthews C."/>
            <person name="McDonough S."/>
            <person name="Mehta T."/>
            <person name="Meldrim J."/>
            <person name="Melnikov A."/>
            <person name="Meneus L."/>
            <person name="Mihalev A."/>
            <person name="Mihova T."/>
            <person name="Miller K."/>
            <person name="Mittelman R."/>
            <person name="Mlenga V."/>
            <person name="Mulrain L."/>
            <person name="Munson G."/>
            <person name="Navidi A."/>
            <person name="Naylor J."/>
            <person name="Nguyen T."/>
            <person name="Nguyen N."/>
            <person name="Nguyen C."/>
            <person name="Nguyen T."/>
            <person name="Nicol R."/>
            <person name="Norbu N."/>
            <person name="Norbu C."/>
            <person name="Novod N."/>
            <person name="Nyima T."/>
            <person name="Olandt P."/>
            <person name="O'Neill B."/>
            <person name="O'Neill K."/>
            <person name="Osman S."/>
            <person name="Oyono L."/>
            <person name="Patti C."/>
            <person name="Perrin D."/>
            <person name="Phunkhang P."/>
            <person name="Pierre F."/>
            <person name="Priest M."/>
            <person name="Rachupka A."/>
            <person name="Raghuraman S."/>
            <person name="Rameau R."/>
            <person name="Ray V."/>
            <person name="Raymond C."/>
            <person name="Rege F."/>
            <person name="Rise C."/>
            <person name="Rogers J."/>
            <person name="Rogov P."/>
            <person name="Sahalie J."/>
            <person name="Settipalli S."/>
            <person name="Sharpe T."/>
            <person name="Shea T."/>
            <person name="Sheehan M."/>
            <person name="Sherpa N."/>
            <person name="Shi J."/>
            <person name="Shih D."/>
            <person name="Sloan J."/>
            <person name="Smith C."/>
            <person name="Sparrow T."/>
            <person name="Stalker J."/>
            <person name="Stange-Thomann N."/>
            <person name="Stavropoulos S."/>
            <person name="Stone C."/>
            <person name="Stone S."/>
            <person name="Sykes S."/>
            <person name="Tchuinga P."/>
            <person name="Tenzing P."/>
            <person name="Tesfaye S."/>
            <person name="Thoulutsang D."/>
            <person name="Thoulutsang Y."/>
            <person name="Topham K."/>
            <person name="Topping I."/>
            <person name="Tsamla T."/>
            <person name="Vassiliev H."/>
            <person name="Venkataraman V."/>
            <person name="Vo A."/>
            <person name="Wangchuk T."/>
            <person name="Wangdi T."/>
            <person name="Weiand M."/>
            <person name="Wilkinson J."/>
            <person name="Wilson A."/>
            <person name="Yadav S."/>
            <person name="Yang S."/>
            <person name="Yang X."/>
            <person name="Young G."/>
            <person name="Yu Q."/>
            <person name="Zainoun J."/>
            <person name="Zembek L."/>
            <person name="Zimmer A."/>
            <person name="Lander E.S."/>
        </authorList>
    </citation>
    <scope>NUCLEOTIDE SEQUENCE [LARGE SCALE GENOMIC DNA]</scope>
    <source>
        <strain evidence="3">Boxer</strain>
    </source>
</reference>
<evidence type="ECO:0000313" key="3">
    <source>
        <dbReference type="Ensembl" id="ENSCAFP00000070994.1"/>
    </source>
</evidence>
<sequence length="190" mass="22256">MCLTCLNTIMLLMRMGRLAEVGTPWTDMEIKSYIAALAFNIWYPQKWSYIPLLMKHLCFELNLFGRKKELLQDKKFWFNIHKSISVIHHTNKIKDKNHMIISIDAGKAFDKIQHPYMMKTLNKVGLKEIHLNVTKATYDKPTANIIFNCEKLKALPLRSETKQGYLLLQFLFNIVLEVLATAVRQEKKKN</sequence>
<dbReference type="AlphaFoldDB" id="A0A8P0TQ52"/>
<dbReference type="PANTHER" id="PTHR19446">
    <property type="entry name" value="REVERSE TRANSCRIPTASES"/>
    <property type="match status" value="1"/>
</dbReference>
<keyword evidence="1" id="KW-0732">Signal</keyword>
<proteinExistence type="predicted"/>
<evidence type="ECO:0000259" key="2">
    <source>
        <dbReference type="Pfam" id="PF00078"/>
    </source>
</evidence>